<dbReference type="Pfam" id="PF01649">
    <property type="entry name" value="Ribosomal_S20p"/>
    <property type="match status" value="1"/>
</dbReference>
<evidence type="ECO:0000256" key="4">
    <source>
        <dbReference type="ARBA" id="ARBA00022980"/>
    </source>
</evidence>
<reference evidence="7" key="1">
    <citation type="journal article" date="2019" name="Mar. Drugs">
        <title>In Silico Analysis of Relationship between Proteins from Plastid Genome of Red Alga Palmaria sp. (Japan) and Angiotensin I Converting Enzyme Inhibitory Peptides.</title>
        <authorList>
            <person name="Kumagai Y."/>
            <person name="Miyabe Y."/>
            <person name="Takeda T."/>
            <person name="Adachi K."/>
            <person name="Yasui H."/>
            <person name="Kishimura H."/>
        </authorList>
    </citation>
    <scope>NUCLEOTIDE SEQUENCE</scope>
</reference>
<dbReference type="Gene3D" id="1.20.58.110">
    <property type="entry name" value="Ribosomal protein S20"/>
    <property type="match status" value="1"/>
</dbReference>
<dbReference type="PANTHER" id="PTHR33398:SF1">
    <property type="entry name" value="SMALL RIBOSOMAL SUBUNIT PROTEIN BS20C"/>
    <property type="match status" value="1"/>
</dbReference>
<keyword evidence="7" id="KW-0934">Plastid</keyword>
<dbReference type="GO" id="GO:0015935">
    <property type="term" value="C:small ribosomal subunit"/>
    <property type="evidence" value="ECO:0007669"/>
    <property type="project" value="TreeGrafter"/>
</dbReference>
<keyword evidence="3 6" id="KW-0694">RNA-binding</keyword>
<dbReference type="InterPro" id="IPR002583">
    <property type="entry name" value="Ribosomal_bS20"/>
</dbReference>
<comment type="subcellular location">
    <subcellularLocation>
        <location evidence="6">Plastid</location>
        <location evidence="6">Chloroplast</location>
    </subcellularLocation>
</comment>
<organism evidence="7">
    <name type="scientific">Palmaria palmata</name>
    <name type="common">Dulse</name>
    <name type="synonym">Rhodymenia palmata</name>
    <dbReference type="NCBI Taxonomy" id="2822"/>
    <lineage>
        <taxon>Eukaryota</taxon>
        <taxon>Rhodophyta</taxon>
        <taxon>Florideophyceae</taxon>
        <taxon>Nemaliophycidae</taxon>
        <taxon>Palmariales</taxon>
        <taxon>Palmariaceae</taxon>
        <taxon>Palmaria</taxon>
    </lineage>
</organism>
<protein>
    <recommendedName>
        <fullName evidence="6">Small ribosomal subunit protein bS20c</fullName>
    </recommendedName>
</protein>
<dbReference type="SUPFAM" id="SSF46992">
    <property type="entry name" value="Ribosomal protein S20"/>
    <property type="match status" value="1"/>
</dbReference>
<keyword evidence="7" id="KW-0150">Chloroplast</keyword>
<dbReference type="NCBIfam" id="TIGR00029">
    <property type="entry name" value="S20"/>
    <property type="match status" value="1"/>
</dbReference>
<dbReference type="HAMAP" id="MF_00500">
    <property type="entry name" value="Ribosomal_bS20"/>
    <property type="match status" value="1"/>
</dbReference>
<proteinExistence type="inferred from homology"/>
<dbReference type="PANTHER" id="PTHR33398">
    <property type="entry name" value="30S RIBOSOMAL PROTEIN S20"/>
    <property type="match status" value="1"/>
</dbReference>
<dbReference type="GO" id="GO:0005829">
    <property type="term" value="C:cytosol"/>
    <property type="evidence" value="ECO:0007669"/>
    <property type="project" value="TreeGrafter"/>
</dbReference>
<keyword evidence="2 6" id="KW-0699">rRNA-binding</keyword>
<dbReference type="EMBL" id="AB807662">
    <property type="protein sequence ID" value="BBI37276.1"/>
    <property type="molecule type" value="Genomic_DNA"/>
</dbReference>
<dbReference type="GO" id="GO:0009507">
    <property type="term" value="C:chloroplast"/>
    <property type="evidence" value="ECO:0007669"/>
    <property type="project" value="UniProtKB-SubCell"/>
</dbReference>
<evidence type="ECO:0000256" key="2">
    <source>
        <dbReference type="ARBA" id="ARBA00022730"/>
    </source>
</evidence>
<dbReference type="GO" id="GO:0070181">
    <property type="term" value="F:small ribosomal subunit rRNA binding"/>
    <property type="evidence" value="ECO:0007669"/>
    <property type="project" value="TreeGrafter"/>
</dbReference>
<dbReference type="AlphaFoldDB" id="A0A455TN10"/>
<evidence type="ECO:0000256" key="5">
    <source>
        <dbReference type="ARBA" id="ARBA00023274"/>
    </source>
</evidence>
<evidence type="ECO:0000256" key="6">
    <source>
        <dbReference type="HAMAP-Rule" id="MF_00500"/>
    </source>
</evidence>
<gene>
    <name evidence="6 7" type="primary">rps20</name>
</gene>
<name>A0A455TN10_PALPL</name>
<comment type="similarity">
    <text evidence="1 6">Belongs to the bacterial ribosomal protein bS20 family.</text>
</comment>
<evidence type="ECO:0000256" key="3">
    <source>
        <dbReference type="ARBA" id="ARBA00022884"/>
    </source>
</evidence>
<dbReference type="InterPro" id="IPR036510">
    <property type="entry name" value="Ribosomal_bS20_sf"/>
</dbReference>
<evidence type="ECO:0000256" key="1">
    <source>
        <dbReference type="ARBA" id="ARBA00007634"/>
    </source>
</evidence>
<accession>A0A455TN10</accession>
<comment type="function">
    <text evidence="6">Binds directly to 16S ribosomal RNA.</text>
</comment>
<keyword evidence="4 6" id="KW-0689">Ribosomal protein</keyword>
<sequence>MAKNSSVMKRIAVAERNRCRNKVYKSTIKTLTKKYLEEIHQPSSSQDVQIMLNKVYSKIDKAVKRGILHKNNAARKKAFLAKALKLSLL</sequence>
<dbReference type="GO" id="GO:0006412">
    <property type="term" value="P:translation"/>
    <property type="evidence" value="ECO:0007669"/>
    <property type="project" value="UniProtKB-UniRule"/>
</dbReference>
<keyword evidence="5 6" id="KW-0687">Ribonucleoprotein</keyword>
<geneLocation type="chloroplast" evidence="7"/>
<evidence type="ECO:0000313" key="7">
    <source>
        <dbReference type="EMBL" id="BBI37276.1"/>
    </source>
</evidence>
<dbReference type="GO" id="GO:0003735">
    <property type="term" value="F:structural constituent of ribosome"/>
    <property type="evidence" value="ECO:0007669"/>
    <property type="project" value="InterPro"/>
</dbReference>